<evidence type="ECO:0000313" key="2">
    <source>
        <dbReference type="Proteomes" id="UP000539957"/>
    </source>
</evidence>
<dbReference type="AlphaFoldDB" id="A0A7W7IQK7"/>
<sequence>MAVARSPNYPQIDLEAALELMRAAYKAEGRNKMSRAVLASHFGYSSLNGRALAKIGAVRAYGLIDGREDDLRITSDAIHCLEAPEGSAERAEALARCALRPTVFKEIASEYPSLPSEQNLRFHLIKKTYTAEAAGKAAQNYLNTMRLVVESGGGFDSLQSVPPQDEASPMPQSAIPRPTLAQAASATGAVGPISVSQMQNLPGPGTQQAVFPLAEGNVYLTFPSELTSDGYAELAEYLGIFLRRAGRAKRLEEAQDEFSDLA</sequence>
<dbReference type="EMBL" id="JACHKY010000003">
    <property type="protein sequence ID" value="MBB4798417.1"/>
    <property type="molecule type" value="Genomic_DNA"/>
</dbReference>
<protein>
    <submittedName>
        <fullName evidence="1">Uncharacterized protein</fullName>
    </submittedName>
</protein>
<proteinExistence type="predicted"/>
<evidence type="ECO:0000313" key="1">
    <source>
        <dbReference type="EMBL" id="MBB4798417.1"/>
    </source>
</evidence>
<accession>A0A7W7IQK7</accession>
<name>A0A7W7IQK7_9CAUL</name>
<dbReference type="RefSeq" id="WP_184269853.1">
    <property type="nucleotide sequence ID" value="NZ_JACHKY010000003.1"/>
</dbReference>
<organism evidence="1 2">
    <name type="scientific">Brevundimonas bullata</name>
    <dbReference type="NCBI Taxonomy" id="13160"/>
    <lineage>
        <taxon>Bacteria</taxon>
        <taxon>Pseudomonadati</taxon>
        <taxon>Pseudomonadota</taxon>
        <taxon>Alphaproteobacteria</taxon>
        <taxon>Caulobacterales</taxon>
        <taxon>Caulobacteraceae</taxon>
        <taxon>Brevundimonas</taxon>
    </lineage>
</organism>
<comment type="caution">
    <text evidence="1">The sequence shown here is derived from an EMBL/GenBank/DDBJ whole genome shotgun (WGS) entry which is preliminary data.</text>
</comment>
<reference evidence="1 2" key="1">
    <citation type="submission" date="2020-08" db="EMBL/GenBank/DDBJ databases">
        <title>Functional genomics of gut bacteria from endangered species of beetles.</title>
        <authorList>
            <person name="Carlos-Shanley C."/>
        </authorList>
    </citation>
    <scope>NUCLEOTIDE SEQUENCE [LARGE SCALE GENOMIC DNA]</scope>
    <source>
        <strain evidence="1 2">S00123</strain>
    </source>
</reference>
<dbReference type="Proteomes" id="UP000539957">
    <property type="component" value="Unassembled WGS sequence"/>
</dbReference>
<gene>
    <name evidence="1" type="ORF">HNP32_002161</name>
</gene>
<keyword evidence="2" id="KW-1185">Reference proteome</keyword>